<keyword evidence="2" id="KW-0547">Nucleotide-binding</keyword>
<dbReference type="EMBL" id="LWBR01000079">
    <property type="protein sequence ID" value="KZN94691.1"/>
    <property type="molecule type" value="Genomic_DNA"/>
</dbReference>
<dbReference type="RefSeq" id="WP_063389717.1">
    <property type="nucleotide sequence ID" value="NZ_LWBR01000079.1"/>
</dbReference>
<evidence type="ECO:0000256" key="3">
    <source>
        <dbReference type="ARBA" id="ARBA00022840"/>
    </source>
</evidence>
<dbReference type="GO" id="GO:0016887">
    <property type="term" value="F:ATP hydrolysis activity"/>
    <property type="evidence" value="ECO:0007669"/>
    <property type="project" value="InterPro"/>
</dbReference>
<name>A0A167YY88_9BACI</name>
<dbReference type="SUPFAM" id="SSF52540">
    <property type="entry name" value="P-loop containing nucleoside triphosphate hydrolases"/>
    <property type="match status" value="1"/>
</dbReference>
<gene>
    <name evidence="5" type="ORF">AZI98_18495</name>
</gene>
<dbReference type="Pfam" id="PF00005">
    <property type="entry name" value="ABC_tran"/>
    <property type="match status" value="1"/>
</dbReference>
<keyword evidence="6" id="KW-1185">Reference proteome</keyword>
<dbReference type="OrthoDB" id="9804819at2"/>
<keyword evidence="1" id="KW-0813">Transport</keyword>
<dbReference type="Proteomes" id="UP000076476">
    <property type="component" value="Unassembled WGS sequence"/>
</dbReference>
<comment type="caution">
    <text evidence="5">The sequence shown here is derived from an EMBL/GenBank/DDBJ whole genome shotgun (WGS) entry which is preliminary data.</text>
</comment>
<dbReference type="PANTHER" id="PTHR42939:SF1">
    <property type="entry name" value="ABC TRANSPORTER ATP-BINDING PROTEIN ALBC-RELATED"/>
    <property type="match status" value="1"/>
</dbReference>
<dbReference type="AlphaFoldDB" id="A0A167YY88"/>
<protein>
    <submittedName>
        <fullName evidence="5">ABC transporter ATP-binding protein</fullName>
    </submittedName>
</protein>
<dbReference type="SMART" id="SM00382">
    <property type="entry name" value="AAA"/>
    <property type="match status" value="1"/>
</dbReference>
<feature type="domain" description="ABC transporter" evidence="4">
    <location>
        <begin position="2"/>
        <end position="223"/>
    </location>
</feature>
<evidence type="ECO:0000256" key="2">
    <source>
        <dbReference type="ARBA" id="ARBA00022741"/>
    </source>
</evidence>
<dbReference type="STRING" id="33936.AZI98_18495"/>
<dbReference type="InterPro" id="IPR003439">
    <property type="entry name" value="ABC_transporter-like_ATP-bd"/>
</dbReference>
<evidence type="ECO:0000313" key="6">
    <source>
        <dbReference type="Proteomes" id="UP000076476"/>
    </source>
</evidence>
<dbReference type="PROSITE" id="PS50893">
    <property type="entry name" value="ABC_TRANSPORTER_2"/>
    <property type="match status" value="1"/>
</dbReference>
<proteinExistence type="predicted"/>
<keyword evidence="3 5" id="KW-0067">ATP-binding</keyword>
<dbReference type="InterPro" id="IPR051782">
    <property type="entry name" value="ABC_Transporter_VariousFunc"/>
</dbReference>
<evidence type="ECO:0000313" key="5">
    <source>
        <dbReference type="EMBL" id="KZN94691.1"/>
    </source>
</evidence>
<dbReference type="PANTHER" id="PTHR42939">
    <property type="entry name" value="ABC TRANSPORTER ATP-BINDING PROTEIN ALBC-RELATED"/>
    <property type="match status" value="1"/>
</dbReference>
<accession>A0A167YY88</accession>
<dbReference type="GO" id="GO:0005524">
    <property type="term" value="F:ATP binding"/>
    <property type="evidence" value="ECO:0007669"/>
    <property type="project" value="UniProtKB-KW"/>
</dbReference>
<dbReference type="InterPro" id="IPR003593">
    <property type="entry name" value="AAA+_ATPase"/>
</dbReference>
<evidence type="ECO:0000259" key="4">
    <source>
        <dbReference type="PROSITE" id="PS50893"/>
    </source>
</evidence>
<sequence length="223" mass="25227">MLELINIKKRYGESAYIFDGINLKIDNMSIVELLGENGIGKSTLLNIIGGMTTFDGDIKLNNISLKDDFQKYIKEVSLIGNTPFLYDYLTPAETIDMILSFLNGERLDSSLEGLIEKIGLYKYKNTLTRELSLGTKQKLSLILALLSSPNLILLDEPFVNFDIRSRKVILDYLKNYVMQNKAILIYATHSTDADLTDFSNQKIILKRNEQLNTVVLECGSREA</sequence>
<evidence type="ECO:0000256" key="1">
    <source>
        <dbReference type="ARBA" id="ARBA00022448"/>
    </source>
</evidence>
<reference evidence="5 6" key="1">
    <citation type="submission" date="2016-04" db="EMBL/GenBank/DDBJ databases">
        <title>Draft genome sequence of Aeribacillus pallidus 8m3 from petroleum reservoir.</title>
        <authorList>
            <person name="Poltaraus A.B."/>
            <person name="Nazina T.N."/>
            <person name="Tourova T.P."/>
            <person name="Malakho S.M."/>
            <person name="Korshunova A.V."/>
            <person name="Sokolova D.S."/>
        </authorList>
    </citation>
    <scope>NUCLEOTIDE SEQUENCE [LARGE SCALE GENOMIC DNA]</scope>
    <source>
        <strain evidence="5 6">8m3</strain>
    </source>
</reference>
<organism evidence="5 6">
    <name type="scientific">Aeribacillus pallidus</name>
    <dbReference type="NCBI Taxonomy" id="33936"/>
    <lineage>
        <taxon>Bacteria</taxon>
        <taxon>Bacillati</taxon>
        <taxon>Bacillota</taxon>
        <taxon>Bacilli</taxon>
        <taxon>Bacillales</taxon>
        <taxon>Bacillaceae</taxon>
        <taxon>Aeribacillus</taxon>
    </lineage>
</organism>
<dbReference type="Gene3D" id="3.40.50.300">
    <property type="entry name" value="P-loop containing nucleotide triphosphate hydrolases"/>
    <property type="match status" value="1"/>
</dbReference>
<dbReference type="InterPro" id="IPR027417">
    <property type="entry name" value="P-loop_NTPase"/>
</dbReference>